<dbReference type="PANTHER" id="PTHR38813">
    <property type="match status" value="1"/>
</dbReference>
<dbReference type="AlphaFoldDB" id="A0A0W8FQ75"/>
<dbReference type="SUPFAM" id="SSF143011">
    <property type="entry name" value="RelE-like"/>
    <property type="match status" value="1"/>
</dbReference>
<accession>A0A0W8FQ75</accession>
<organism evidence="2">
    <name type="scientific">hydrocarbon metagenome</name>
    <dbReference type="NCBI Taxonomy" id="938273"/>
    <lineage>
        <taxon>unclassified sequences</taxon>
        <taxon>metagenomes</taxon>
        <taxon>ecological metagenomes</taxon>
    </lineage>
</organism>
<protein>
    <submittedName>
        <fullName evidence="2">Rele/stbe replicon stabilization toxin</fullName>
    </submittedName>
</protein>
<dbReference type="InterPro" id="IPR007712">
    <property type="entry name" value="RelE/ParE_toxin"/>
</dbReference>
<evidence type="ECO:0000313" key="2">
    <source>
        <dbReference type="EMBL" id="KUG23036.1"/>
    </source>
</evidence>
<dbReference type="Pfam" id="PF05016">
    <property type="entry name" value="ParE_toxin"/>
    <property type="match status" value="1"/>
</dbReference>
<keyword evidence="1" id="KW-1277">Toxin-antitoxin system</keyword>
<sequence>MSYSVYLKKSAEKELSSLSSATHDKIVKHLVELEQNPLPKGVKKLRGMDAYRLRVGDYRILYQISSKKKIIEIIAIAHRKDAYR</sequence>
<dbReference type="NCBIfam" id="TIGR02385">
    <property type="entry name" value="RelE_StbE"/>
    <property type="match status" value="1"/>
</dbReference>
<gene>
    <name evidence="2" type="ORF">ASZ90_007178</name>
</gene>
<dbReference type="Gene3D" id="3.30.2310.20">
    <property type="entry name" value="RelE-like"/>
    <property type="match status" value="1"/>
</dbReference>
<name>A0A0W8FQ75_9ZZZZ</name>
<comment type="caution">
    <text evidence="2">The sequence shown here is derived from an EMBL/GenBank/DDBJ whole genome shotgun (WGS) entry which is preliminary data.</text>
</comment>
<reference evidence="2" key="1">
    <citation type="journal article" date="2015" name="Proc. Natl. Acad. Sci. U.S.A.">
        <title>Networks of energetic and metabolic interactions define dynamics in microbial communities.</title>
        <authorList>
            <person name="Embree M."/>
            <person name="Liu J.K."/>
            <person name="Al-Bassam M.M."/>
            <person name="Zengler K."/>
        </authorList>
    </citation>
    <scope>NUCLEOTIDE SEQUENCE</scope>
</reference>
<dbReference type="InterPro" id="IPR035093">
    <property type="entry name" value="RelE/ParE_toxin_dom_sf"/>
</dbReference>
<dbReference type="InterPro" id="IPR052747">
    <property type="entry name" value="TA_system_RelE_toxin"/>
</dbReference>
<proteinExistence type="predicted"/>
<dbReference type="PANTHER" id="PTHR38813:SF1">
    <property type="entry name" value="TOXIN RELE1-RELATED"/>
    <property type="match status" value="1"/>
</dbReference>
<dbReference type="EMBL" id="LNQE01000925">
    <property type="protein sequence ID" value="KUG23036.1"/>
    <property type="molecule type" value="Genomic_DNA"/>
</dbReference>
<evidence type="ECO:0000256" key="1">
    <source>
        <dbReference type="ARBA" id="ARBA00022649"/>
    </source>
</evidence>